<dbReference type="AlphaFoldDB" id="A0A239KGU8"/>
<proteinExistence type="predicted"/>
<dbReference type="EMBL" id="FZOS01000051">
    <property type="protein sequence ID" value="SNT16918.1"/>
    <property type="molecule type" value="Genomic_DNA"/>
</dbReference>
<evidence type="ECO:0000313" key="2">
    <source>
        <dbReference type="Proteomes" id="UP000198281"/>
    </source>
</evidence>
<protein>
    <submittedName>
        <fullName evidence="1">Uncharacterized protein</fullName>
    </submittedName>
</protein>
<accession>A0A239KGU8</accession>
<organism evidence="1 2">
    <name type="scientific">Edaphosphingomonas laterariae</name>
    <dbReference type="NCBI Taxonomy" id="861865"/>
    <lineage>
        <taxon>Bacteria</taxon>
        <taxon>Pseudomonadati</taxon>
        <taxon>Pseudomonadota</taxon>
        <taxon>Alphaproteobacteria</taxon>
        <taxon>Sphingomonadales</taxon>
        <taxon>Rhizorhabdaceae</taxon>
        <taxon>Edaphosphingomonas</taxon>
    </lineage>
</organism>
<sequence>MRYASENPLFPTPLRTPARDENVHAFGLSIFSDHESLGPPACRKMLMSRIEAVGSEIALHGLKAVSGDSLA</sequence>
<dbReference type="Proteomes" id="UP000198281">
    <property type="component" value="Unassembled WGS sequence"/>
</dbReference>
<evidence type="ECO:0000313" key="1">
    <source>
        <dbReference type="EMBL" id="SNT16918.1"/>
    </source>
</evidence>
<feature type="non-terminal residue" evidence="1">
    <location>
        <position position="71"/>
    </location>
</feature>
<gene>
    <name evidence="1" type="ORF">SAMN06295912_15116</name>
</gene>
<reference evidence="2" key="1">
    <citation type="submission" date="2017-06" db="EMBL/GenBank/DDBJ databases">
        <authorList>
            <person name="Varghese N."/>
            <person name="Submissions S."/>
        </authorList>
    </citation>
    <scope>NUCLEOTIDE SEQUENCE [LARGE SCALE GENOMIC DNA]</scope>
    <source>
        <strain evidence="2">LNB2</strain>
    </source>
</reference>
<name>A0A239KGU8_9SPHN</name>
<keyword evidence="2" id="KW-1185">Reference proteome</keyword>